<accession>G4CVX1</accession>
<dbReference type="HOGENOM" id="CLU_3028696_0_0_11"/>
<dbReference type="AlphaFoldDB" id="G4CVX1"/>
<dbReference type="Proteomes" id="UP000005332">
    <property type="component" value="Unassembled WGS sequence"/>
</dbReference>
<dbReference type="PATRIC" id="fig|997355.3.peg.664"/>
<sequence>MAGEGADDVGALAAGVLAWLGASPSEQLVMAMTTALATAMRTGTSRVLTVDHGRW</sequence>
<proteinExistence type="predicted"/>
<reference evidence="1 2" key="1">
    <citation type="submission" date="2011-06" db="EMBL/GenBank/DDBJ databases">
        <authorList>
            <person name="Muzny D."/>
            <person name="Qin X."/>
            <person name="Deng J."/>
            <person name="Jiang H."/>
            <person name="Liu Y."/>
            <person name="Qu J."/>
            <person name="Song X.-Z."/>
            <person name="Zhang L."/>
            <person name="Thornton R."/>
            <person name="Coyle M."/>
            <person name="Francisco L."/>
            <person name="Jackson L."/>
            <person name="Javaid M."/>
            <person name="Korchina V."/>
            <person name="Kovar C."/>
            <person name="Mata R."/>
            <person name="Mathew T."/>
            <person name="Ngo R."/>
            <person name="Nguyen L."/>
            <person name="Nguyen N."/>
            <person name="Okwuonu G."/>
            <person name="Ongeri F."/>
            <person name="Pham C."/>
            <person name="Simmons D."/>
            <person name="Wilczek-Boney K."/>
            <person name="Hale W."/>
            <person name="Jakkamsetti A."/>
            <person name="Pham P."/>
            <person name="Ruth R."/>
            <person name="San Lucas F."/>
            <person name="Warren J."/>
            <person name="Zhang J."/>
            <person name="Zhao Z."/>
            <person name="Zhou C."/>
            <person name="Zhu D."/>
            <person name="Lee S."/>
            <person name="Bess C."/>
            <person name="Blankenburg K."/>
            <person name="Forbes L."/>
            <person name="Fu Q."/>
            <person name="Gubbala S."/>
            <person name="Hirani K."/>
            <person name="Jayaseelan J.C."/>
            <person name="Lara F."/>
            <person name="Munidasa M."/>
            <person name="Palculict T."/>
            <person name="Patil S."/>
            <person name="Pu L.-L."/>
            <person name="Saada N."/>
            <person name="Tang L."/>
            <person name="Weissenberger G."/>
            <person name="Zhu Y."/>
            <person name="Hemphill L."/>
            <person name="Shang Y."/>
            <person name="Youmans B."/>
            <person name="Ayvaz T."/>
            <person name="Ross M."/>
            <person name="Santibanez J."/>
            <person name="Aqrawi P."/>
            <person name="Gross S."/>
            <person name="Joshi V."/>
            <person name="Fowler G."/>
            <person name="Nazareth L."/>
            <person name="Reid J."/>
            <person name="Worley K."/>
            <person name="Petrosino J."/>
            <person name="Highlander S."/>
            <person name="Gibbs R."/>
        </authorList>
    </citation>
    <scope>NUCLEOTIDE SEQUENCE [LARGE SCALE GENOMIC DNA]</scope>
    <source>
        <strain evidence="1 2">ATCC 25577</strain>
    </source>
</reference>
<protein>
    <submittedName>
        <fullName evidence="1">Uncharacterized protein</fullName>
    </submittedName>
</protein>
<keyword evidence="2" id="KW-1185">Reference proteome</keyword>
<dbReference type="EMBL" id="AGBA01000007">
    <property type="protein sequence ID" value="EGY78509.1"/>
    <property type="molecule type" value="Genomic_DNA"/>
</dbReference>
<comment type="caution">
    <text evidence="1">The sequence shown here is derived from an EMBL/GenBank/DDBJ whole genome shotgun (WGS) entry which is preliminary data.</text>
</comment>
<organism evidence="1 2">
    <name type="scientific">Cutibacterium avidum ATCC 25577</name>
    <dbReference type="NCBI Taxonomy" id="997355"/>
    <lineage>
        <taxon>Bacteria</taxon>
        <taxon>Bacillati</taxon>
        <taxon>Actinomycetota</taxon>
        <taxon>Actinomycetes</taxon>
        <taxon>Propionibacteriales</taxon>
        <taxon>Propionibacteriaceae</taxon>
        <taxon>Cutibacterium</taxon>
    </lineage>
</organism>
<evidence type="ECO:0000313" key="1">
    <source>
        <dbReference type="EMBL" id="EGY78509.1"/>
    </source>
</evidence>
<gene>
    <name evidence="1" type="ORF">HMPREF9153_0678</name>
</gene>
<evidence type="ECO:0000313" key="2">
    <source>
        <dbReference type="Proteomes" id="UP000005332"/>
    </source>
</evidence>
<name>G4CVX1_9ACTN</name>